<dbReference type="AlphaFoldDB" id="G0N1N8"/>
<name>G0N1N8_CAEBE</name>
<dbReference type="InterPro" id="IPR009497">
    <property type="entry name" value="Regulator_protein_PHA-1"/>
</dbReference>
<dbReference type="InParanoid" id="G0N1N8"/>
<protein>
    <submittedName>
        <fullName evidence="1">Uncharacterized protein</fullName>
    </submittedName>
</protein>
<reference evidence="2" key="1">
    <citation type="submission" date="2011-07" db="EMBL/GenBank/DDBJ databases">
        <authorList>
            <consortium name="Caenorhabditis brenneri Sequencing and Analysis Consortium"/>
            <person name="Wilson R.K."/>
        </authorList>
    </citation>
    <scope>NUCLEOTIDE SEQUENCE [LARGE SCALE GENOMIC DNA]</scope>
    <source>
        <strain evidence="2">PB2801</strain>
    </source>
</reference>
<accession>G0N1N8</accession>
<dbReference type="eggNOG" id="ENOG502TJM2">
    <property type="taxonomic scope" value="Eukaryota"/>
</dbReference>
<dbReference type="Pfam" id="PF06542">
    <property type="entry name" value="PHA-1"/>
    <property type="match status" value="1"/>
</dbReference>
<proteinExistence type="predicted"/>
<organism evidence="2">
    <name type="scientific">Caenorhabditis brenneri</name>
    <name type="common">Nematode worm</name>
    <dbReference type="NCBI Taxonomy" id="135651"/>
    <lineage>
        <taxon>Eukaryota</taxon>
        <taxon>Metazoa</taxon>
        <taxon>Ecdysozoa</taxon>
        <taxon>Nematoda</taxon>
        <taxon>Chromadorea</taxon>
        <taxon>Rhabditida</taxon>
        <taxon>Rhabditina</taxon>
        <taxon>Rhabditomorpha</taxon>
        <taxon>Rhabditoidea</taxon>
        <taxon>Rhabditidae</taxon>
        <taxon>Peloderinae</taxon>
        <taxon>Caenorhabditis</taxon>
    </lineage>
</organism>
<evidence type="ECO:0000313" key="2">
    <source>
        <dbReference type="Proteomes" id="UP000008068"/>
    </source>
</evidence>
<dbReference type="Proteomes" id="UP000008068">
    <property type="component" value="Unassembled WGS sequence"/>
</dbReference>
<gene>
    <name evidence="1" type="ORF">CAEBREN_05760</name>
</gene>
<evidence type="ECO:0000313" key="1">
    <source>
        <dbReference type="EMBL" id="EGT50177.1"/>
    </source>
</evidence>
<dbReference type="HOGENOM" id="CLU_039877_0_0_1"/>
<dbReference type="OMA" id="SESHNCH"/>
<sequence>MENQELFDKVFSNHYLLQSILSFNQDDIVKSYIEKRLVNKAFNEAWLVVIRKEYLEMEIEFNQKKVTSPDAVRRHFLLPWQDTFHINRRKVKKNQLSNFLTFLKHVGVKVEEFRVRNGWKLSEKMRVHDEIHALLVENPRKLIGLEEMCNGCAKCLEMAKSASEYGPFEIRSSMKLGKTQHSRTLIINDRFLQELANKSVLKGNPTRDGCLRKLDGLINPLISVETLVLWISETQRCKEIWETSIPYPIPVEVLKKICQKWGVKSIRIVFQVNLRLYYIKDYWSEVYSKFRFTDPNLKESFGIPMEHIEIDMSESHNCHREFCEPKRFRHNGYANLIGNTRKLFATGSISITKLFVDHFGLDPNQNMFCSILSIIRKERQLNLTITMQYFITISEFDYFSESSVNRPNEYSLSSKELCTYCRPIRAIRDVRYFPMRKWVGERYKIKDKKEGFQFNLDVYLPEHYFPKKVQKKKMEWFL</sequence>
<dbReference type="EMBL" id="GL379827">
    <property type="protein sequence ID" value="EGT50177.1"/>
    <property type="molecule type" value="Genomic_DNA"/>
</dbReference>
<keyword evidence="2" id="KW-1185">Reference proteome</keyword>